<dbReference type="InParanoid" id="G0NGQ2"/>
<dbReference type="EMBL" id="GL379882">
    <property type="protein sequence ID" value="EGT60144.1"/>
    <property type="molecule type" value="Genomic_DNA"/>
</dbReference>
<keyword evidence="1" id="KW-0812">Transmembrane</keyword>
<keyword evidence="3" id="KW-1185">Reference proteome</keyword>
<evidence type="ECO:0000313" key="2">
    <source>
        <dbReference type="EMBL" id="EGT60144.1"/>
    </source>
</evidence>
<feature type="transmembrane region" description="Helical" evidence="1">
    <location>
        <begin position="74"/>
        <end position="94"/>
    </location>
</feature>
<dbReference type="AlphaFoldDB" id="G0NGQ2"/>
<keyword evidence="1" id="KW-1133">Transmembrane helix</keyword>
<dbReference type="Proteomes" id="UP000008068">
    <property type="component" value="Unassembled WGS sequence"/>
</dbReference>
<organism evidence="3">
    <name type="scientific">Caenorhabditis brenneri</name>
    <name type="common">Nematode worm</name>
    <dbReference type="NCBI Taxonomy" id="135651"/>
    <lineage>
        <taxon>Eukaryota</taxon>
        <taxon>Metazoa</taxon>
        <taxon>Ecdysozoa</taxon>
        <taxon>Nematoda</taxon>
        <taxon>Chromadorea</taxon>
        <taxon>Rhabditida</taxon>
        <taxon>Rhabditina</taxon>
        <taxon>Rhabditomorpha</taxon>
        <taxon>Rhabditoidea</taxon>
        <taxon>Rhabditidae</taxon>
        <taxon>Peloderinae</taxon>
        <taxon>Caenorhabditis</taxon>
    </lineage>
</organism>
<sequence>MTAEEITEELLKEQIKVIDLYSEQVLLLKRKYEQLWKWQMGYKILGYLIMLCYIFICCSCFWTRYQGGSKDDGGYLSVTLGLTIVCCPLWFAGYKVSLNGINHE</sequence>
<keyword evidence="1" id="KW-0472">Membrane</keyword>
<evidence type="ECO:0000256" key="1">
    <source>
        <dbReference type="SAM" id="Phobius"/>
    </source>
</evidence>
<dbReference type="HOGENOM" id="CLU_2252430_0_0_1"/>
<protein>
    <submittedName>
        <fullName evidence="2">Uncharacterized protein</fullName>
    </submittedName>
</protein>
<feature type="transmembrane region" description="Helical" evidence="1">
    <location>
        <begin position="44"/>
        <end position="62"/>
    </location>
</feature>
<gene>
    <name evidence="2" type="ORF">CAEBREN_20544</name>
</gene>
<name>G0NGQ2_CAEBE</name>
<proteinExistence type="predicted"/>
<dbReference type="OrthoDB" id="5910877at2759"/>
<accession>G0NGQ2</accession>
<reference evidence="3" key="1">
    <citation type="submission" date="2011-07" db="EMBL/GenBank/DDBJ databases">
        <authorList>
            <consortium name="Caenorhabditis brenneri Sequencing and Analysis Consortium"/>
            <person name="Wilson R.K."/>
        </authorList>
    </citation>
    <scope>NUCLEOTIDE SEQUENCE [LARGE SCALE GENOMIC DNA]</scope>
    <source>
        <strain evidence="3">PB2801</strain>
    </source>
</reference>
<evidence type="ECO:0000313" key="3">
    <source>
        <dbReference type="Proteomes" id="UP000008068"/>
    </source>
</evidence>